<dbReference type="InterPro" id="IPR010490">
    <property type="entry name" value="COG6"/>
</dbReference>
<sequence>MSSSPGPLSPPSTASTSLLAAKGANPLSSKVTTALSSSFADTEFKEALALLDERGIQNTEETRRQLRLDLQKEVIDSNGEIIDEFAKVAEQLRRIGATIGRLNESFNEIKTQIGTAQKATSTALEEASQLMAQRRQVEQKQALLSAFNANFVLSDDETAALTLTSEPVDDLFFATLAKAKKLSKDCEILLGFEDQTLGLEIMDQTSKSINMAFQKLYKWVQREFKTLNLENPQIGSPIRHALRVLAERPSLFQNCLDFFAEAREHVLSNSFQTALTGRSPSGAIDRSVKPIELVAHDTLRYVGDMLAWTHSAAVGEREALEGLFIGEGDEIAKGIQAGRDSEIWRLVADDGEGSDDFDAVKTLNELVDRDMSGAARLLRQRVEQVIQTNEETLLASTFSRLLSPGSALVELLRALESEALRQFRSLARDHVAAIQGDLQHTPADLRPPEFLQDALEQLTAIMKTYETSFTSSNDREEEFEPILVEALDPFVSGSANMAKSLRAPSNSIFLINCFFTQRRAAQLQARIEEERARLVEAEYEFLRTESGLSALIDQLEPLGDRKEDVEKVSSLEAVQPPALSQASSTLDDFLPSALMDAVEKLKNLQDSKLAQGIAEEAAERFCVNFEHVEEMLMLADEMAEQNQGESDDFQSLRALFPRTSGEIRVLLTATALSILQKTYDESYLTCSTAVYYESQGNEGEAMRCWRQALEQIYDHNANRALPNFTPRSETERALVDSIRQLELQCKERIDLLEALRLSREETVQDDRLSTQNHTDKPVSDSLDTTGTEMPDQGWIGHGTIPAVTYTELAKPDLLRRRPGHSRTPSLQQTTSGDSGSQIDDHASSSPSRKPLGSSLRHLSPEKKTSRAPSPERHTMRTTLRSSRVGEKLTKTTSRRPSQKPADGPGASKAAVLAWGMLGQRDPADQGLVDGQELSRPLSNPPMPSEQPRRSSETVYKKWDTNSRRLTTSRTRSPVKPSSRRASADLTDSMQHNSNSSPRPSPISVSAASSALSSLTLKDNTERHSPVRERMARQRTAPPLTPQLRRPRDILDAERTLSDVPKTQSLERKLSSDSAVVSRRSASKLHLTGRPKATRTPSNKSVNTPPVRSRRREDRSGLASSPAASDLSSSSFDTPVRTTRHRNNSGRQREASLIADSLAELSDSSTEDEQTKATQSWKKRKTAVLKKLPSGVDQHAAKQILNEIIVQGDEVHWADIAGLEIAKNALRETVVYPFLRPDLFMGLREPARGMLLFGPPGTGKTMLARAVATESKSTFFSISASSLTSKYLGESEKLVRALFALAKVFAPSIIFVDEIDSLLSQRSGTGEHEATRRIKTEFLIQWSDLQRAAAGREAAEKDRERGDANRVLVLAATNLPWAIDEAARRRFVRRQYIPLPEAETRAVQLRTLLKQQKHTLSDADIDTLVEMTNGFSGSDITALAKDAAMGPLRSLGEALLRMTMDEIRPIELSDFVASLNTIRPSVSKTSLKQYEDWAKEFGERGG</sequence>
<dbReference type="Gene3D" id="1.10.8.60">
    <property type="match status" value="1"/>
</dbReference>
<dbReference type="Gene3D" id="3.40.50.300">
    <property type="entry name" value="P-loop containing nucleotide triphosphate hydrolases"/>
    <property type="match status" value="1"/>
</dbReference>
<comment type="function">
    <text evidence="13">Acts as component of the peripheral membrane COG complex that is involved in intra-Golgi protein trafficking. COG is located at the cis-Golgi, and regulates tethering of retrograde intra-Golgi vesicles and possibly a number of other membrane trafficking events.</text>
</comment>
<comment type="subcellular location">
    <subcellularLocation>
        <location evidence="1 13">Golgi apparatus membrane</location>
        <topology evidence="1 13">Peripheral membrane protein</topology>
    </subcellularLocation>
</comment>
<keyword evidence="5 13" id="KW-0813">Transport</keyword>
<dbReference type="GO" id="GO:0016887">
    <property type="term" value="F:ATP hydrolysis activity"/>
    <property type="evidence" value="ECO:0007669"/>
    <property type="project" value="InterPro"/>
</dbReference>
<feature type="compositionally biased region" description="Basic residues" evidence="14">
    <location>
        <begin position="1080"/>
        <end position="1092"/>
    </location>
</feature>
<feature type="region of interest" description="Disordered" evidence="14">
    <location>
        <begin position="815"/>
        <end position="907"/>
    </location>
</feature>
<reference evidence="16" key="2">
    <citation type="submission" date="2023-05" db="EMBL/GenBank/DDBJ databases">
        <authorList>
            <consortium name="Lawrence Berkeley National Laboratory"/>
            <person name="Steindorff A."/>
            <person name="Hensen N."/>
            <person name="Bonometti L."/>
            <person name="Westerberg I."/>
            <person name="Brannstrom I.O."/>
            <person name="Guillou S."/>
            <person name="Cros-Aarteil S."/>
            <person name="Calhoun S."/>
            <person name="Haridas S."/>
            <person name="Kuo A."/>
            <person name="Mondo S."/>
            <person name="Pangilinan J."/>
            <person name="Riley R."/>
            <person name="Labutti K."/>
            <person name="Andreopoulos B."/>
            <person name="Lipzen A."/>
            <person name="Chen C."/>
            <person name="Yanf M."/>
            <person name="Daum C."/>
            <person name="Ng V."/>
            <person name="Clum A."/>
            <person name="Ohm R."/>
            <person name="Martin F."/>
            <person name="Silar P."/>
            <person name="Natvig D."/>
            <person name="Lalanne C."/>
            <person name="Gautier V."/>
            <person name="Ament-Velasquez S.L."/>
            <person name="Kruys A."/>
            <person name="Hutchinson M.I."/>
            <person name="Powell A.J."/>
            <person name="Barry K."/>
            <person name="Miller A.N."/>
            <person name="Grigoriev I.V."/>
            <person name="Debuchy R."/>
            <person name="Gladieux P."/>
            <person name="Thoren M.H."/>
            <person name="Johannesson H."/>
        </authorList>
    </citation>
    <scope>NUCLEOTIDE SEQUENCE</scope>
    <source>
        <strain evidence="16">CBS 359.72</strain>
    </source>
</reference>
<feature type="region of interest" description="Disordered" evidence="14">
    <location>
        <begin position="1"/>
        <end position="20"/>
    </location>
</feature>
<evidence type="ECO:0000256" key="13">
    <source>
        <dbReference type="RuleBase" id="RU365075"/>
    </source>
</evidence>
<dbReference type="Pfam" id="PF06419">
    <property type="entry name" value="COG6_N"/>
    <property type="match status" value="1"/>
</dbReference>
<dbReference type="Pfam" id="PF00004">
    <property type="entry name" value="AAA"/>
    <property type="match status" value="1"/>
</dbReference>
<dbReference type="InterPro" id="IPR048368">
    <property type="entry name" value="COG6_N"/>
</dbReference>
<dbReference type="InterPro" id="IPR027417">
    <property type="entry name" value="P-loop_NTPase"/>
</dbReference>
<keyword evidence="6" id="KW-0547">Nucleotide-binding</keyword>
<reference evidence="16" key="1">
    <citation type="journal article" date="2023" name="Mol. Phylogenet. Evol.">
        <title>Genome-scale phylogeny and comparative genomics of the fungal order Sordariales.</title>
        <authorList>
            <person name="Hensen N."/>
            <person name="Bonometti L."/>
            <person name="Westerberg I."/>
            <person name="Brannstrom I.O."/>
            <person name="Guillou S."/>
            <person name="Cros-Aarteil S."/>
            <person name="Calhoun S."/>
            <person name="Haridas S."/>
            <person name="Kuo A."/>
            <person name="Mondo S."/>
            <person name="Pangilinan J."/>
            <person name="Riley R."/>
            <person name="LaButti K."/>
            <person name="Andreopoulos B."/>
            <person name="Lipzen A."/>
            <person name="Chen C."/>
            <person name="Yan M."/>
            <person name="Daum C."/>
            <person name="Ng V."/>
            <person name="Clum A."/>
            <person name="Steindorff A."/>
            <person name="Ohm R.A."/>
            <person name="Martin F."/>
            <person name="Silar P."/>
            <person name="Natvig D.O."/>
            <person name="Lalanne C."/>
            <person name="Gautier V."/>
            <person name="Ament-Velasquez S.L."/>
            <person name="Kruys A."/>
            <person name="Hutchinson M.I."/>
            <person name="Powell A.J."/>
            <person name="Barry K."/>
            <person name="Miller A.N."/>
            <person name="Grigoriev I.V."/>
            <person name="Debuchy R."/>
            <person name="Gladieux P."/>
            <person name="Hiltunen Thoren M."/>
            <person name="Johannesson H."/>
        </authorList>
    </citation>
    <scope>NUCLEOTIDE SEQUENCE</scope>
    <source>
        <strain evidence="16">CBS 359.72</strain>
    </source>
</reference>
<evidence type="ECO:0000256" key="10">
    <source>
        <dbReference type="ARBA" id="ARBA00023136"/>
    </source>
</evidence>
<evidence type="ECO:0000256" key="11">
    <source>
        <dbReference type="ARBA" id="ARBA00031348"/>
    </source>
</evidence>
<dbReference type="GO" id="GO:0017119">
    <property type="term" value="C:Golgi transport complex"/>
    <property type="evidence" value="ECO:0007669"/>
    <property type="project" value="UniProtKB-UniRule"/>
</dbReference>
<evidence type="ECO:0000256" key="2">
    <source>
        <dbReference type="ARBA" id="ARBA00006914"/>
    </source>
</evidence>
<feature type="region of interest" description="Disordered" evidence="14">
    <location>
        <begin position="761"/>
        <end position="798"/>
    </location>
</feature>
<evidence type="ECO:0000313" key="17">
    <source>
        <dbReference type="Proteomes" id="UP001303647"/>
    </source>
</evidence>
<evidence type="ECO:0000313" key="16">
    <source>
        <dbReference type="EMBL" id="KAK4244675.1"/>
    </source>
</evidence>
<feature type="compositionally biased region" description="Low complexity" evidence="14">
    <location>
        <begin position="843"/>
        <end position="856"/>
    </location>
</feature>
<feature type="compositionally biased region" description="Basic and acidic residues" evidence="14">
    <location>
        <begin position="858"/>
        <end position="874"/>
    </location>
</feature>
<comment type="function">
    <text evidence="12">Acts as a component of the peripheral membrane COG complex that is involved in intra-Golgi protein trafficking. COG is located at the cis-Golgi, and regulates tethering of retrograde intra-Golgi vesicles and possibly a number of other membrane trafficking events.</text>
</comment>
<name>A0AAN7CMU7_9PEZI</name>
<dbReference type="Pfam" id="PF17862">
    <property type="entry name" value="AAA_lid_3"/>
    <property type="match status" value="1"/>
</dbReference>
<comment type="caution">
    <text evidence="16">The sequence shown here is derived from an EMBL/GenBank/DDBJ whole genome shotgun (WGS) entry which is preliminary data.</text>
</comment>
<accession>A0AAN7CMU7</accession>
<dbReference type="PROSITE" id="PS00674">
    <property type="entry name" value="AAA"/>
    <property type="match status" value="1"/>
</dbReference>
<evidence type="ECO:0000256" key="3">
    <source>
        <dbReference type="ARBA" id="ARBA00011023"/>
    </source>
</evidence>
<dbReference type="SUPFAM" id="SSF52540">
    <property type="entry name" value="P-loop containing nucleoside triphosphate hydrolases"/>
    <property type="match status" value="1"/>
</dbReference>
<dbReference type="Proteomes" id="UP001303647">
    <property type="component" value="Unassembled WGS sequence"/>
</dbReference>
<evidence type="ECO:0000256" key="6">
    <source>
        <dbReference type="ARBA" id="ARBA00022741"/>
    </source>
</evidence>
<feature type="compositionally biased region" description="Polar residues" evidence="14">
    <location>
        <begin position="1094"/>
        <end position="1105"/>
    </location>
</feature>
<feature type="compositionally biased region" description="Basic and acidic residues" evidence="14">
    <location>
        <begin position="946"/>
        <end position="962"/>
    </location>
</feature>
<gene>
    <name evidence="16" type="ORF">C7999DRAFT_43690</name>
</gene>
<feature type="region of interest" description="Disordered" evidence="14">
    <location>
        <begin position="920"/>
        <end position="1151"/>
    </location>
</feature>
<dbReference type="Pfam" id="PF09336">
    <property type="entry name" value="Vps4_C"/>
    <property type="match status" value="1"/>
</dbReference>
<evidence type="ECO:0000256" key="9">
    <source>
        <dbReference type="ARBA" id="ARBA00023034"/>
    </source>
</evidence>
<feature type="compositionally biased region" description="Low complexity" evidence="14">
    <location>
        <begin position="993"/>
        <end position="1013"/>
    </location>
</feature>
<feature type="domain" description="AAA+ ATPase" evidence="15">
    <location>
        <begin position="1245"/>
        <end position="1396"/>
    </location>
</feature>
<feature type="compositionally biased region" description="Basic and acidic residues" evidence="14">
    <location>
        <begin position="1018"/>
        <end position="1031"/>
    </location>
</feature>
<keyword evidence="10 13" id="KW-0472">Membrane</keyword>
<dbReference type="FunFam" id="3.40.50.300:FF:000093">
    <property type="entry name" value="Fidgetin-like 1"/>
    <property type="match status" value="1"/>
</dbReference>
<dbReference type="FunFam" id="1.10.8.60:FF:000022">
    <property type="entry name" value="Fidgetin like 1"/>
    <property type="match status" value="1"/>
</dbReference>
<evidence type="ECO:0000256" key="8">
    <source>
        <dbReference type="ARBA" id="ARBA00022927"/>
    </source>
</evidence>
<comment type="similarity">
    <text evidence="3 13">Belongs to the COG6 family.</text>
</comment>
<feature type="compositionally biased region" description="Basic and acidic residues" evidence="14">
    <location>
        <begin position="761"/>
        <end position="778"/>
    </location>
</feature>
<dbReference type="InterPro" id="IPR041569">
    <property type="entry name" value="AAA_lid_3"/>
</dbReference>
<dbReference type="InterPro" id="IPR003960">
    <property type="entry name" value="ATPase_AAA_CS"/>
</dbReference>
<keyword evidence="8 13" id="KW-0653">Protein transport</keyword>
<dbReference type="GO" id="GO:0005524">
    <property type="term" value="F:ATP binding"/>
    <property type="evidence" value="ECO:0007669"/>
    <property type="project" value="UniProtKB-KW"/>
</dbReference>
<dbReference type="SMART" id="SM00382">
    <property type="entry name" value="AAA"/>
    <property type="match status" value="1"/>
</dbReference>
<keyword evidence="9 13" id="KW-0333">Golgi apparatus</keyword>
<feature type="compositionally biased region" description="Low complexity" evidence="14">
    <location>
        <begin position="1116"/>
        <end position="1130"/>
    </location>
</feature>
<feature type="compositionally biased region" description="Polar residues" evidence="14">
    <location>
        <begin position="822"/>
        <end position="837"/>
    </location>
</feature>
<evidence type="ECO:0000256" key="4">
    <source>
        <dbReference type="ARBA" id="ARBA00020973"/>
    </source>
</evidence>
<dbReference type="EMBL" id="MU857728">
    <property type="protein sequence ID" value="KAK4244675.1"/>
    <property type="molecule type" value="Genomic_DNA"/>
</dbReference>
<evidence type="ECO:0000256" key="7">
    <source>
        <dbReference type="ARBA" id="ARBA00022840"/>
    </source>
</evidence>
<comment type="subunit">
    <text evidence="13">Component of the conserved oligomeric Golgi complex.</text>
</comment>
<evidence type="ECO:0000256" key="5">
    <source>
        <dbReference type="ARBA" id="ARBA00022448"/>
    </source>
</evidence>
<dbReference type="PANTHER" id="PTHR21506">
    <property type="entry name" value="COMPONENT OF OLIGOMERIC GOLGI COMPLEX 6"/>
    <property type="match status" value="1"/>
</dbReference>
<evidence type="ECO:0000259" key="15">
    <source>
        <dbReference type="SMART" id="SM00382"/>
    </source>
</evidence>
<dbReference type="Pfam" id="PF20653">
    <property type="entry name" value="COG6_C"/>
    <property type="match status" value="1"/>
</dbReference>
<dbReference type="GO" id="GO:0006891">
    <property type="term" value="P:intra-Golgi vesicle-mediated transport"/>
    <property type="evidence" value="ECO:0007669"/>
    <property type="project" value="UniProtKB-UniRule"/>
</dbReference>
<dbReference type="GO" id="GO:0000139">
    <property type="term" value="C:Golgi membrane"/>
    <property type="evidence" value="ECO:0007669"/>
    <property type="project" value="UniProtKB-SubCell"/>
</dbReference>
<proteinExistence type="inferred from homology"/>
<protein>
    <recommendedName>
        <fullName evidence="4 13">Conserved oligomeric Golgi complex subunit 6</fullName>
        <shortName evidence="13">COG complex subunit 6</shortName>
    </recommendedName>
    <alternativeName>
        <fullName evidence="11 13">Component of oligomeric Golgi complex 6</fullName>
    </alternativeName>
</protein>
<dbReference type="CDD" id="cd19509">
    <property type="entry name" value="RecA-like_VPS4-like"/>
    <property type="match status" value="1"/>
</dbReference>
<evidence type="ECO:0000256" key="14">
    <source>
        <dbReference type="SAM" id="MobiDB-lite"/>
    </source>
</evidence>
<keyword evidence="17" id="KW-1185">Reference proteome</keyword>
<evidence type="ECO:0000256" key="1">
    <source>
        <dbReference type="ARBA" id="ARBA00004395"/>
    </source>
</evidence>
<dbReference type="InterPro" id="IPR003959">
    <property type="entry name" value="ATPase_AAA_core"/>
</dbReference>
<organism evidence="16 17">
    <name type="scientific">Corynascus novoguineensis</name>
    <dbReference type="NCBI Taxonomy" id="1126955"/>
    <lineage>
        <taxon>Eukaryota</taxon>
        <taxon>Fungi</taxon>
        <taxon>Dikarya</taxon>
        <taxon>Ascomycota</taxon>
        <taxon>Pezizomycotina</taxon>
        <taxon>Sordariomycetes</taxon>
        <taxon>Sordariomycetidae</taxon>
        <taxon>Sordariales</taxon>
        <taxon>Chaetomiaceae</taxon>
        <taxon>Corynascus</taxon>
    </lineage>
</organism>
<dbReference type="SMART" id="SM01087">
    <property type="entry name" value="COG6"/>
    <property type="match status" value="1"/>
</dbReference>
<comment type="similarity">
    <text evidence="2">Belongs to the AAA ATPase family.</text>
</comment>
<dbReference type="PANTHER" id="PTHR21506:SF0">
    <property type="entry name" value="CONSERVED OLIGOMERIC GOLGI COMPLEX SUBUNIT 6"/>
    <property type="match status" value="1"/>
</dbReference>
<keyword evidence="7" id="KW-0067">ATP-binding</keyword>
<dbReference type="GO" id="GO:0015031">
    <property type="term" value="P:protein transport"/>
    <property type="evidence" value="ECO:0007669"/>
    <property type="project" value="UniProtKB-KW"/>
</dbReference>
<dbReference type="InterPro" id="IPR015415">
    <property type="entry name" value="Spast_Vps4_C"/>
</dbReference>
<feature type="compositionally biased region" description="Basic and acidic residues" evidence="14">
    <location>
        <begin position="1045"/>
        <end position="1056"/>
    </location>
</feature>
<dbReference type="InterPro" id="IPR003593">
    <property type="entry name" value="AAA+_ATPase"/>
</dbReference>
<dbReference type="InterPro" id="IPR048369">
    <property type="entry name" value="COG6_C"/>
</dbReference>
<evidence type="ECO:0000256" key="12">
    <source>
        <dbReference type="ARBA" id="ARBA00043873"/>
    </source>
</evidence>